<keyword evidence="2" id="KW-0472">Membrane</keyword>
<keyword evidence="2" id="KW-1133">Transmembrane helix</keyword>
<comment type="caution">
    <text evidence="3">The sequence shown here is derived from an EMBL/GenBank/DDBJ whole genome shotgun (WGS) entry which is preliminary data.</text>
</comment>
<evidence type="ECO:0000256" key="2">
    <source>
        <dbReference type="SAM" id="Phobius"/>
    </source>
</evidence>
<dbReference type="AlphaFoldDB" id="A0AAP0IGE3"/>
<reference evidence="3 4" key="1">
    <citation type="submission" date="2024-01" db="EMBL/GenBank/DDBJ databases">
        <title>Genome assemblies of Stephania.</title>
        <authorList>
            <person name="Yang L."/>
        </authorList>
    </citation>
    <scope>NUCLEOTIDE SEQUENCE [LARGE SCALE GENOMIC DNA]</scope>
    <source>
        <strain evidence="3">YNDBR</strain>
        <tissue evidence="3">Leaf</tissue>
    </source>
</reference>
<evidence type="ECO:0000313" key="3">
    <source>
        <dbReference type="EMBL" id="KAK9114988.1"/>
    </source>
</evidence>
<evidence type="ECO:0000256" key="1">
    <source>
        <dbReference type="SAM" id="MobiDB-lite"/>
    </source>
</evidence>
<sequence length="163" mass="16996">MEGGGGDEDRDEGGGGGGGGVVMLYLKFRPMKRLEQLSPRTTTEEQGASMSSPPDHTGRSSSAAAAAAAGEKIAVVMKYVHLPFSIGVFIVVVGLNHSVAPTRRVWLRLCGTFFLISILIGATLLVVAKQSRTVRGNTLPLVFLGAATFASTMAGLGCLFLIT</sequence>
<dbReference type="Proteomes" id="UP001420932">
    <property type="component" value="Unassembled WGS sequence"/>
</dbReference>
<feature type="transmembrane region" description="Helical" evidence="2">
    <location>
        <begin position="105"/>
        <end position="127"/>
    </location>
</feature>
<feature type="transmembrane region" description="Helical" evidence="2">
    <location>
        <begin position="139"/>
        <end position="162"/>
    </location>
</feature>
<keyword evidence="4" id="KW-1185">Reference proteome</keyword>
<feature type="transmembrane region" description="Helical" evidence="2">
    <location>
        <begin position="79"/>
        <end position="99"/>
    </location>
</feature>
<name>A0AAP0IGE3_9MAGN</name>
<protein>
    <submittedName>
        <fullName evidence="3">Uncharacterized protein</fullName>
    </submittedName>
</protein>
<organism evidence="3 4">
    <name type="scientific">Stephania yunnanensis</name>
    <dbReference type="NCBI Taxonomy" id="152371"/>
    <lineage>
        <taxon>Eukaryota</taxon>
        <taxon>Viridiplantae</taxon>
        <taxon>Streptophyta</taxon>
        <taxon>Embryophyta</taxon>
        <taxon>Tracheophyta</taxon>
        <taxon>Spermatophyta</taxon>
        <taxon>Magnoliopsida</taxon>
        <taxon>Ranunculales</taxon>
        <taxon>Menispermaceae</taxon>
        <taxon>Menispermoideae</taxon>
        <taxon>Cissampelideae</taxon>
        <taxon>Stephania</taxon>
    </lineage>
</organism>
<feature type="compositionally biased region" description="Polar residues" evidence="1">
    <location>
        <begin position="38"/>
        <end position="54"/>
    </location>
</feature>
<proteinExistence type="predicted"/>
<feature type="region of interest" description="Disordered" evidence="1">
    <location>
        <begin position="33"/>
        <end position="62"/>
    </location>
</feature>
<dbReference type="EMBL" id="JBBNAF010000009">
    <property type="protein sequence ID" value="KAK9114988.1"/>
    <property type="molecule type" value="Genomic_DNA"/>
</dbReference>
<keyword evidence="2" id="KW-0812">Transmembrane</keyword>
<gene>
    <name evidence="3" type="ORF">Syun_021785</name>
</gene>
<evidence type="ECO:0000313" key="4">
    <source>
        <dbReference type="Proteomes" id="UP001420932"/>
    </source>
</evidence>
<accession>A0AAP0IGE3</accession>